<evidence type="ECO:0000313" key="12">
    <source>
        <dbReference type="EMBL" id="KZO94485.1"/>
    </source>
</evidence>
<evidence type="ECO:0000256" key="6">
    <source>
        <dbReference type="ARBA" id="ARBA00023010"/>
    </source>
</evidence>
<comment type="similarity">
    <text evidence="2">Belongs to the GLE1 family.</text>
</comment>
<evidence type="ECO:0000256" key="5">
    <source>
        <dbReference type="ARBA" id="ARBA00022927"/>
    </source>
</evidence>
<dbReference type="PANTHER" id="PTHR12960:SF0">
    <property type="entry name" value="MRNA EXPORT FACTOR GLE1"/>
    <property type="match status" value="1"/>
</dbReference>
<dbReference type="GO" id="GO:0044614">
    <property type="term" value="C:nuclear pore cytoplasmic filaments"/>
    <property type="evidence" value="ECO:0007669"/>
    <property type="project" value="TreeGrafter"/>
</dbReference>
<feature type="region of interest" description="Disordered" evidence="11">
    <location>
        <begin position="54"/>
        <end position="81"/>
    </location>
</feature>
<keyword evidence="7" id="KW-0906">Nuclear pore complex</keyword>
<dbReference type="GO" id="GO:0000822">
    <property type="term" value="F:inositol hexakisphosphate binding"/>
    <property type="evidence" value="ECO:0007669"/>
    <property type="project" value="TreeGrafter"/>
</dbReference>
<dbReference type="Proteomes" id="UP000076738">
    <property type="component" value="Unassembled WGS sequence"/>
</dbReference>
<dbReference type="OrthoDB" id="420884at2759"/>
<dbReference type="EMBL" id="KV417294">
    <property type="protein sequence ID" value="KZO94485.1"/>
    <property type="molecule type" value="Genomic_DNA"/>
</dbReference>
<feature type="compositionally biased region" description="Basic and acidic residues" evidence="11">
    <location>
        <begin position="131"/>
        <end position="203"/>
    </location>
</feature>
<keyword evidence="13" id="KW-1185">Reference proteome</keyword>
<evidence type="ECO:0000256" key="4">
    <source>
        <dbReference type="ARBA" id="ARBA00022816"/>
    </source>
</evidence>
<dbReference type="GO" id="GO:0015031">
    <property type="term" value="P:protein transport"/>
    <property type="evidence" value="ECO:0007669"/>
    <property type="project" value="UniProtKB-KW"/>
</dbReference>
<evidence type="ECO:0000256" key="8">
    <source>
        <dbReference type="ARBA" id="ARBA00023242"/>
    </source>
</evidence>
<dbReference type="Gene3D" id="1.25.40.510">
    <property type="entry name" value="GLE1-like"/>
    <property type="match status" value="1"/>
</dbReference>
<accession>A0A167KBZ7</accession>
<organism evidence="12 13">
    <name type="scientific">Calocera viscosa (strain TUFC12733)</name>
    <dbReference type="NCBI Taxonomy" id="1330018"/>
    <lineage>
        <taxon>Eukaryota</taxon>
        <taxon>Fungi</taxon>
        <taxon>Dikarya</taxon>
        <taxon>Basidiomycota</taxon>
        <taxon>Agaricomycotina</taxon>
        <taxon>Dacrymycetes</taxon>
        <taxon>Dacrymycetales</taxon>
        <taxon>Dacrymycetaceae</taxon>
        <taxon>Calocera</taxon>
    </lineage>
</organism>
<reference evidence="12 13" key="1">
    <citation type="journal article" date="2016" name="Mol. Biol. Evol.">
        <title>Comparative Genomics of Early-Diverging Mushroom-Forming Fungi Provides Insights into the Origins of Lignocellulose Decay Capabilities.</title>
        <authorList>
            <person name="Nagy L.G."/>
            <person name="Riley R."/>
            <person name="Tritt A."/>
            <person name="Adam C."/>
            <person name="Daum C."/>
            <person name="Floudas D."/>
            <person name="Sun H."/>
            <person name="Yadav J.S."/>
            <person name="Pangilinan J."/>
            <person name="Larsson K.H."/>
            <person name="Matsuura K."/>
            <person name="Barry K."/>
            <person name="Labutti K."/>
            <person name="Kuo R."/>
            <person name="Ohm R.A."/>
            <person name="Bhattacharya S.S."/>
            <person name="Shirouzu T."/>
            <person name="Yoshinaga Y."/>
            <person name="Martin F.M."/>
            <person name="Grigoriev I.V."/>
            <person name="Hibbett D.S."/>
        </authorList>
    </citation>
    <scope>NUCLEOTIDE SEQUENCE [LARGE SCALE GENOMIC DNA]</scope>
    <source>
        <strain evidence="12 13">TUFC12733</strain>
    </source>
</reference>
<dbReference type="Pfam" id="PF07817">
    <property type="entry name" value="GLE1"/>
    <property type="match status" value="1"/>
</dbReference>
<keyword evidence="3" id="KW-0813">Transport</keyword>
<evidence type="ECO:0000256" key="7">
    <source>
        <dbReference type="ARBA" id="ARBA00023132"/>
    </source>
</evidence>
<dbReference type="InterPro" id="IPR038506">
    <property type="entry name" value="GLE1-like_sf"/>
</dbReference>
<gene>
    <name evidence="12" type="ORF">CALVIDRAFT_203452</name>
</gene>
<sequence>MPHRDYSTIPDYQPTEPQAFREAKWTAYRDPLEEWEREAKQASLRRAHNSFRLHESRVEQQRRSKQQEILRTIEESQSREVEEVEKLLASMRVQQEEEDRVLKEAHEHRKRNLWERVDQALALEAQTQARAEAKRLEEARKRKEEEERWEAERVAAEQRRREEQERQAREAKQKEEEERKQREEKLRREQEEKEAAEKRRVEAEAAATQRAQQAQKEAEERQKNQRWTVWTSELQQESEELRGKSEHMRKAVEAVDEGEKPRSVKKACSDARRAMRKALSTISRELSVISRVAKQCQQFFAQAIEADMDAYGYLLHHYGATIVERAEEVTDFKDIYPIAHCTKLLMTEAGIAKSIGNAVYFAIIRETWLVQAVKPGKPEGMSDNDWEREYGKRREDEPSLAYAARVSNYMALYAALCQSDIADDDGRVPPQYTLDALWKRLISLLNAPQDADWLTPHVVAAILQVAGRRLEEVYGEAQFAKLRAYLLTLCTPEDDNNPHWLGREDALDTATAGREKLTAILKGWGDDKLSNGREWEDDVPGGAYMTIESASAGQDASDMMA</sequence>
<feature type="region of interest" description="Disordered" evidence="11">
    <location>
        <begin position="131"/>
        <end position="247"/>
    </location>
</feature>
<dbReference type="GO" id="GO:0031369">
    <property type="term" value="F:translation initiation factor binding"/>
    <property type="evidence" value="ECO:0007669"/>
    <property type="project" value="TreeGrafter"/>
</dbReference>
<dbReference type="PANTHER" id="PTHR12960">
    <property type="entry name" value="GLE-1-RELATED"/>
    <property type="match status" value="1"/>
</dbReference>
<name>A0A167KBZ7_CALVF</name>
<keyword evidence="4" id="KW-0509">mRNA transport</keyword>
<keyword evidence="6" id="KW-0811">Translocation</keyword>
<dbReference type="STRING" id="1330018.A0A167KBZ7"/>
<dbReference type="GO" id="GO:0005543">
    <property type="term" value="F:phospholipid binding"/>
    <property type="evidence" value="ECO:0007669"/>
    <property type="project" value="TreeGrafter"/>
</dbReference>
<evidence type="ECO:0000256" key="10">
    <source>
        <dbReference type="ARBA" id="ARBA00029983"/>
    </source>
</evidence>
<evidence type="ECO:0000256" key="1">
    <source>
        <dbReference type="ARBA" id="ARBA00004567"/>
    </source>
</evidence>
<dbReference type="AlphaFoldDB" id="A0A167KBZ7"/>
<evidence type="ECO:0000256" key="3">
    <source>
        <dbReference type="ARBA" id="ARBA00022448"/>
    </source>
</evidence>
<dbReference type="InterPro" id="IPR012476">
    <property type="entry name" value="GLE1"/>
</dbReference>
<keyword evidence="5" id="KW-0653">Protein transport</keyword>
<comment type="subcellular location">
    <subcellularLocation>
        <location evidence="1">Nucleus</location>
        <location evidence="1">Nuclear pore complex</location>
    </subcellularLocation>
</comment>
<dbReference type="GO" id="GO:0016973">
    <property type="term" value="P:poly(A)+ mRNA export from nucleus"/>
    <property type="evidence" value="ECO:0007669"/>
    <property type="project" value="InterPro"/>
</dbReference>
<feature type="compositionally biased region" description="Low complexity" evidence="11">
    <location>
        <begin position="204"/>
        <end position="215"/>
    </location>
</feature>
<evidence type="ECO:0000256" key="2">
    <source>
        <dbReference type="ARBA" id="ARBA00011056"/>
    </source>
</evidence>
<proteinExistence type="inferred from homology"/>
<evidence type="ECO:0000256" key="11">
    <source>
        <dbReference type="SAM" id="MobiDB-lite"/>
    </source>
</evidence>
<evidence type="ECO:0000313" key="13">
    <source>
        <dbReference type="Proteomes" id="UP000076738"/>
    </source>
</evidence>
<protein>
    <recommendedName>
        <fullName evidence="9">mRNA export factor GLE1</fullName>
    </recommendedName>
    <alternativeName>
        <fullName evidence="10">Nucleoporin GLE1</fullName>
    </alternativeName>
</protein>
<evidence type="ECO:0000256" key="9">
    <source>
        <dbReference type="ARBA" id="ARBA00026227"/>
    </source>
</evidence>
<keyword evidence="8" id="KW-0539">Nucleus</keyword>
<dbReference type="GO" id="GO:0005737">
    <property type="term" value="C:cytoplasm"/>
    <property type="evidence" value="ECO:0007669"/>
    <property type="project" value="TreeGrafter"/>
</dbReference>